<keyword evidence="1" id="KW-1133">Transmembrane helix</keyword>
<keyword evidence="1" id="KW-0812">Transmembrane</keyword>
<dbReference type="STRING" id="1299998.AUL39_10145"/>
<dbReference type="Pfam" id="PF11391">
    <property type="entry name" value="DUF2798"/>
    <property type="match status" value="2"/>
</dbReference>
<dbReference type="OrthoDB" id="7062363at2"/>
<evidence type="ECO:0008006" key="4">
    <source>
        <dbReference type="Google" id="ProtNLM"/>
    </source>
</evidence>
<gene>
    <name evidence="2" type="ORF">AUL39_10145</name>
</gene>
<comment type="caution">
    <text evidence="2">The sequence shown here is derived from an EMBL/GenBank/DDBJ whole genome shotgun (WGS) entry which is preliminary data.</text>
</comment>
<dbReference type="EMBL" id="LOJF01000012">
    <property type="protein sequence ID" value="KUH57665.1"/>
    <property type="molecule type" value="Genomic_DNA"/>
</dbReference>
<feature type="transmembrane region" description="Helical" evidence="1">
    <location>
        <begin position="82"/>
        <end position="108"/>
    </location>
</feature>
<keyword evidence="1" id="KW-0472">Membrane</keyword>
<organism evidence="2 3">
    <name type="scientific">Tractidigestivibacter scatoligenes</name>
    <name type="common">Olsenella scatoligenes</name>
    <dbReference type="NCBI Taxonomy" id="1299998"/>
    <lineage>
        <taxon>Bacteria</taxon>
        <taxon>Bacillati</taxon>
        <taxon>Actinomycetota</taxon>
        <taxon>Coriobacteriia</taxon>
        <taxon>Coriobacteriales</taxon>
        <taxon>Atopobiaceae</taxon>
        <taxon>Tractidigestivibacter</taxon>
    </lineage>
</organism>
<protein>
    <recommendedName>
        <fullName evidence="4">DUF2798 domain-containing protein</fullName>
    </recommendedName>
</protein>
<dbReference type="AlphaFoldDB" id="A0A100YTZ5"/>
<name>A0A100YTZ5_TRASO</name>
<evidence type="ECO:0000256" key="1">
    <source>
        <dbReference type="SAM" id="Phobius"/>
    </source>
</evidence>
<proteinExistence type="predicted"/>
<keyword evidence="3" id="KW-1185">Reference proteome</keyword>
<dbReference type="RefSeq" id="WP_059055933.1">
    <property type="nucleotide sequence ID" value="NZ_LOJF01000012.1"/>
</dbReference>
<reference evidence="2 3" key="1">
    <citation type="submission" date="2015-12" db="EMBL/GenBank/DDBJ databases">
        <title>Draft Genome Sequence of Olsenella scatoligenes SK9K4T; a Producer of 3-Methylindole- (skatole) and 4-Methylphenol- (p-cresol) Isolated from Pig Feces.</title>
        <authorList>
            <person name="Li X."/>
            <person name="Borg B."/>
            <person name="Canibe N."/>
        </authorList>
    </citation>
    <scope>NUCLEOTIDE SEQUENCE [LARGE SCALE GENOMIC DNA]</scope>
    <source>
        <strain evidence="2 3">SK9K4</strain>
    </source>
</reference>
<accession>A0A100YTZ5</accession>
<evidence type="ECO:0000313" key="2">
    <source>
        <dbReference type="EMBL" id="KUH57665.1"/>
    </source>
</evidence>
<sequence length="167" mass="18117">MPKNRIQTAIFTLMMVLVMVYGMICYNITLEVGGLSNFVFVEALPELAFMGPIAFLLDMLVVSPIASRHAAKLVGPRPQTPFAMVAAISALSVQLMCPLMSLAATLIIKRPANVNILATWIQTTILNLPMAFFWQFFVAGPIVRGVFGALFGEKREAAGNAAEQAAR</sequence>
<feature type="transmembrane region" description="Helical" evidence="1">
    <location>
        <begin position="9"/>
        <end position="29"/>
    </location>
</feature>
<dbReference type="InterPro" id="IPR021529">
    <property type="entry name" value="DUF2798"/>
</dbReference>
<evidence type="ECO:0000313" key="3">
    <source>
        <dbReference type="Proteomes" id="UP000054078"/>
    </source>
</evidence>
<dbReference type="Proteomes" id="UP000054078">
    <property type="component" value="Unassembled WGS sequence"/>
</dbReference>